<dbReference type="EMBL" id="CP102480">
    <property type="protein sequence ID" value="UUX48603.1"/>
    <property type="molecule type" value="Genomic_DNA"/>
</dbReference>
<accession>A0A9J7ALT5</accession>
<evidence type="ECO:0000313" key="2">
    <source>
        <dbReference type="Proteomes" id="UP001060336"/>
    </source>
</evidence>
<dbReference type="RefSeq" id="WP_257767110.1">
    <property type="nucleotide sequence ID" value="NZ_CP102480.1"/>
</dbReference>
<organism evidence="1 2">
    <name type="scientific">Nisaea acidiphila</name>
    <dbReference type="NCBI Taxonomy" id="1862145"/>
    <lineage>
        <taxon>Bacteria</taxon>
        <taxon>Pseudomonadati</taxon>
        <taxon>Pseudomonadota</taxon>
        <taxon>Alphaproteobacteria</taxon>
        <taxon>Rhodospirillales</taxon>
        <taxon>Thalassobaculaceae</taxon>
        <taxon>Nisaea</taxon>
    </lineage>
</organism>
<protein>
    <submittedName>
        <fullName evidence="1">Uncharacterized protein</fullName>
    </submittedName>
</protein>
<reference evidence="1" key="1">
    <citation type="submission" date="2022-08" db="EMBL/GenBank/DDBJ databases">
        <title>Nisaea acidiphila sp. nov., isolated from a marine algal debris and emended description of the genus Nisaea Urios et al. 2008.</title>
        <authorList>
            <person name="Kwon K."/>
        </authorList>
    </citation>
    <scope>NUCLEOTIDE SEQUENCE</scope>
    <source>
        <strain evidence="1">MEBiC11861</strain>
    </source>
</reference>
<dbReference type="Proteomes" id="UP001060336">
    <property type="component" value="Chromosome"/>
</dbReference>
<evidence type="ECO:0000313" key="1">
    <source>
        <dbReference type="EMBL" id="UUX48603.1"/>
    </source>
</evidence>
<name>A0A9J7ALT5_9PROT</name>
<dbReference type="AlphaFoldDB" id="A0A9J7ALT5"/>
<dbReference type="KEGG" id="naci:NUH88_14435"/>
<keyword evidence="2" id="KW-1185">Reference proteome</keyword>
<proteinExistence type="predicted"/>
<gene>
    <name evidence="1" type="ORF">NUH88_14435</name>
</gene>
<sequence length="353" mass="40079">MSLNQLLFGMSQFGSSAVVAWRPSRKGLEIILLPKTRLFQLEEPEERVFEGPRHCTDEEFRRIYEFLGVQPTEIRLDFPIGGGANGLAHEDVESVMSRYSIGFARFRTVFLIDVVGFSKYSPEEQANHLSTLKFSLSLAEATLHQKGLPVEMGRSTTGDGYYVWNLQTGIEEDISLFVLMSLFSLYYKSLQREMSDKMPLPELRMAISGGSHYVFYEPSPKYVARHEYIVGDVTINVARLIGKARTDQILVGDCSNTTEGSDVWTAHRYVMAANKVLDGFRTLKVFGDEVEEIRFYLTGPKDEARFRNQKIKIVDKHGFEHICYNAKVNTHMKSATSIFAGLQHQDLRSSMKG</sequence>